<keyword evidence="6" id="KW-1185">Reference proteome</keyword>
<dbReference type="EMBL" id="QXFT01001421">
    <property type="protein sequence ID" value="KAE9319103.1"/>
    <property type="molecule type" value="Genomic_DNA"/>
</dbReference>
<protein>
    <submittedName>
        <fullName evidence="2">Uncharacterized protein</fullName>
    </submittedName>
</protein>
<dbReference type="EMBL" id="QXFU01000973">
    <property type="protein sequence ID" value="KAE9014595.1"/>
    <property type="molecule type" value="Genomic_DNA"/>
</dbReference>
<feature type="compositionally biased region" description="Polar residues" evidence="1">
    <location>
        <begin position="1"/>
        <end position="10"/>
    </location>
</feature>
<dbReference type="AlphaFoldDB" id="A0A6A3KHX8"/>
<evidence type="ECO:0000313" key="4">
    <source>
        <dbReference type="EMBL" id="KAE9319103.1"/>
    </source>
</evidence>
<proteinExistence type="predicted"/>
<name>A0A6A3KHX8_9STRA</name>
<accession>A0A6A3KHX8</accession>
<dbReference type="OrthoDB" id="10474979at2759"/>
<sequence>MAWRGSTPSTSRDRQRRRHLLGRLGRPRQTQTHKQQTQRQTLAEAPDPPARAAEVISGLPSKDDSRCDVANLETLRHTAIIYTWVKGLPAGGSSRDKEMGEIKYSLRSLLKVVVITPVSTGSGSRLTEEEKHQLEEEAVEEAVDARGVIVVCFAVQWLRLSLSLNSITPCSCRTSGRHRTNSSEQ</sequence>
<evidence type="ECO:0000313" key="6">
    <source>
        <dbReference type="Proteomes" id="UP000434957"/>
    </source>
</evidence>
<dbReference type="EMBL" id="QXFV01001407">
    <property type="protein sequence ID" value="KAE9006659.1"/>
    <property type="molecule type" value="Genomic_DNA"/>
</dbReference>
<evidence type="ECO:0000313" key="2">
    <source>
        <dbReference type="EMBL" id="KAE9006659.1"/>
    </source>
</evidence>
<evidence type="ECO:0000313" key="7">
    <source>
        <dbReference type="Proteomes" id="UP000435112"/>
    </source>
</evidence>
<reference evidence="5 7" key="1">
    <citation type="submission" date="2018-09" db="EMBL/GenBank/DDBJ databases">
        <title>Genomic investigation of the strawberry pathogen Phytophthora fragariae indicates pathogenicity is determined by transcriptional variation in three key races.</title>
        <authorList>
            <person name="Adams T.M."/>
            <person name="Armitage A.D."/>
            <person name="Sobczyk M.K."/>
            <person name="Bates H.J."/>
            <person name="Dunwell J.M."/>
            <person name="Nellist C.F."/>
            <person name="Harrison R.J."/>
        </authorList>
    </citation>
    <scope>NUCLEOTIDE SEQUENCE [LARGE SCALE GENOMIC DNA]</scope>
    <source>
        <strain evidence="2 5">SCRP249</strain>
        <strain evidence="3 7">SCRP324</strain>
        <strain evidence="4 6">SCRP333</strain>
    </source>
</reference>
<dbReference type="Proteomes" id="UP000434957">
    <property type="component" value="Unassembled WGS sequence"/>
</dbReference>
<gene>
    <name evidence="2" type="ORF">PR001_g17152</name>
    <name evidence="3" type="ORF">PR002_g14181</name>
    <name evidence="4" type="ORF">PR003_g18054</name>
</gene>
<dbReference type="Proteomes" id="UP000435112">
    <property type="component" value="Unassembled WGS sequence"/>
</dbReference>
<evidence type="ECO:0000256" key="1">
    <source>
        <dbReference type="SAM" id="MobiDB-lite"/>
    </source>
</evidence>
<organism evidence="2 5">
    <name type="scientific">Phytophthora rubi</name>
    <dbReference type="NCBI Taxonomy" id="129364"/>
    <lineage>
        <taxon>Eukaryota</taxon>
        <taxon>Sar</taxon>
        <taxon>Stramenopiles</taxon>
        <taxon>Oomycota</taxon>
        <taxon>Peronosporomycetes</taxon>
        <taxon>Peronosporales</taxon>
        <taxon>Peronosporaceae</taxon>
        <taxon>Phytophthora</taxon>
    </lineage>
</organism>
<dbReference type="Proteomes" id="UP000429607">
    <property type="component" value="Unassembled WGS sequence"/>
</dbReference>
<comment type="caution">
    <text evidence="2">The sequence shown here is derived from an EMBL/GenBank/DDBJ whole genome shotgun (WGS) entry which is preliminary data.</text>
</comment>
<feature type="region of interest" description="Disordered" evidence="1">
    <location>
        <begin position="1"/>
        <end position="50"/>
    </location>
</feature>
<evidence type="ECO:0000313" key="3">
    <source>
        <dbReference type="EMBL" id="KAE9014595.1"/>
    </source>
</evidence>
<evidence type="ECO:0000313" key="5">
    <source>
        <dbReference type="Proteomes" id="UP000429607"/>
    </source>
</evidence>
<feature type="compositionally biased region" description="Low complexity" evidence="1">
    <location>
        <begin position="22"/>
        <end position="50"/>
    </location>
</feature>